<reference evidence="2" key="1">
    <citation type="submission" date="2025-08" db="UniProtKB">
        <authorList>
            <consortium name="Ensembl"/>
        </authorList>
    </citation>
    <scope>IDENTIFICATION</scope>
</reference>
<feature type="compositionally biased region" description="Low complexity" evidence="1">
    <location>
        <begin position="460"/>
        <end position="471"/>
    </location>
</feature>
<feature type="compositionally biased region" description="Low complexity" evidence="1">
    <location>
        <begin position="259"/>
        <end position="270"/>
    </location>
</feature>
<feature type="region of interest" description="Disordered" evidence="1">
    <location>
        <begin position="375"/>
        <end position="510"/>
    </location>
</feature>
<evidence type="ECO:0000313" key="2">
    <source>
        <dbReference type="Ensembl" id="ENSEBUP00000004928.1"/>
    </source>
</evidence>
<evidence type="ECO:0000313" key="3">
    <source>
        <dbReference type="Proteomes" id="UP000694388"/>
    </source>
</evidence>
<organism evidence="2 3">
    <name type="scientific">Eptatretus burgeri</name>
    <name type="common">Inshore hagfish</name>
    <dbReference type="NCBI Taxonomy" id="7764"/>
    <lineage>
        <taxon>Eukaryota</taxon>
        <taxon>Metazoa</taxon>
        <taxon>Chordata</taxon>
        <taxon>Craniata</taxon>
        <taxon>Vertebrata</taxon>
        <taxon>Cyclostomata</taxon>
        <taxon>Myxini</taxon>
        <taxon>Myxiniformes</taxon>
        <taxon>Myxinidae</taxon>
        <taxon>Eptatretinae</taxon>
        <taxon>Eptatretus</taxon>
    </lineage>
</organism>
<feature type="compositionally biased region" description="Acidic residues" evidence="1">
    <location>
        <begin position="243"/>
        <end position="256"/>
    </location>
</feature>
<accession>A0A8C4NDD9</accession>
<name>A0A8C4NDD9_EPTBU</name>
<feature type="compositionally biased region" description="Acidic residues" evidence="1">
    <location>
        <begin position="401"/>
        <end position="412"/>
    </location>
</feature>
<dbReference type="GeneTree" id="ENSGT00530000064411"/>
<dbReference type="Proteomes" id="UP000694388">
    <property type="component" value="Unplaced"/>
</dbReference>
<reference evidence="2" key="2">
    <citation type="submission" date="2025-09" db="UniProtKB">
        <authorList>
            <consortium name="Ensembl"/>
        </authorList>
    </citation>
    <scope>IDENTIFICATION</scope>
</reference>
<sequence length="552" mass="60962">MVFDFPIMQVNLSDGCVRKLCCWFVLQAQEEEEEEEEEEMMMEAEDMEEVNEADAEVVSLEVVQKLKKPESGQDGEQKEQEDGKEEEEEVEEEGTEVDLELQTERRSGRQRRAISYRYVEFDEAIHEAIQDAMEGLQGAGRGKDIENFAAYGRRSTPHTPHRGKDMSTILASGEESSKQLGCTAEWEGEGMEGQGGEERAKGVLGNVVKRRKQKRRLNALESESSLEDNSDDEEFCVNPSGSDAEDLDLSDEEEESEYRGSSPAPSGASSDTGEYGCRAASRARARANASRARRVRRRRQAKKISEEEEEESEASDFSGEVVDFHRRCSRRAATRTVNYREDSEDSAPAASPVWGVHKQKVVGGPGRQLAWSWGSEESYQSYSGSEGQPPRKRLHRINKEDDNDNDEEEEEVVVGAERRVRGNGEQLDLTPHHSPSCPTTVRKFRQRLLSSDDDCGDGDGNNTDSSSNQSSLGYDLGMVRARSNGPLADVKASGHAGGSSKKPGLQTNVGIGGQPPLLCAAASLVEGAGEEEEEDDLLGVTDLVEYVCNSRV</sequence>
<feature type="compositionally biased region" description="Low complexity" evidence="1">
    <location>
        <begin position="375"/>
        <end position="388"/>
    </location>
</feature>
<dbReference type="Ensembl" id="ENSEBUT00000005366.1">
    <property type="protein sequence ID" value="ENSEBUP00000004928.1"/>
    <property type="gene ID" value="ENSEBUG00000003406.1"/>
</dbReference>
<feature type="compositionally biased region" description="Basic residues" evidence="1">
    <location>
        <begin position="208"/>
        <end position="217"/>
    </location>
</feature>
<protein>
    <submittedName>
        <fullName evidence="2">Uncharacterized protein</fullName>
    </submittedName>
</protein>
<feature type="compositionally biased region" description="Acidic residues" evidence="1">
    <location>
        <begin position="82"/>
        <end position="101"/>
    </location>
</feature>
<feature type="compositionally biased region" description="Basic residues" evidence="1">
    <location>
        <begin position="281"/>
        <end position="302"/>
    </location>
</feature>
<feature type="region of interest" description="Disordered" evidence="1">
    <location>
        <begin position="152"/>
        <end position="354"/>
    </location>
</feature>
<feature type="compositionally biased region" description="Acidic residues" evidence="1">
    <location>
        <begin position="224"/>
        <end position="235"/>
    </location>
</feature>
<dbReference type="AlphaFoldDB" id="A0A8C4NDD9"/>
<feature type="compositionally biased region" description="Acidic residues" evidence="1">
    <location>
        <begin position="32"/>
        <end position="55"/>
    </location>
</feature>
<feature type="region of interest" description="Disordered" evidence="1">
    <location>
        <begin position="32"/>
        <end position="109"/>
    </location>
</feature>
<keyword evidence="3" id="KW-1185">Reference proteome</keyword>
<evidence type="ECO:0000256" key="1">
    <source>
        <dbReference type="SAM" id="MobiDB-lite"/>
    </source>
</evidence>
<feature type="compositionally biased region" description="Basic and acidic residues" evidence="1">
    <location>
        <begin position="67"/>
        <end position="81"/>
    </location>
</feature>
<proteinExistence type="predicted"/>